<sequence length="170" mass="19511">MGNLSEAYRYRELYEAATQNVPMSRRGHPNRTFDNILKVATAMLHREIKYRVGNFTAEFRYLRSAIKRDDSLLYTEPWEWTVPTRHAFATLSLEQGHVEAAARAYAEDLGVAKRLTLAHQRPECVWALHGYHECLARLGQDKAIIKHQLNVAVAVAEVEIRSSCFVGWEP</sequence>
<keyword evidence="2" id="KW-1185">Reference proteome</keyword>
<protein>
    <submittedName>
        <fullName evidence="1">Uncharacterized protein</fullName>
    </submittedName>
</protein>
<evidence type="ECO:0000313" key="1">
    <source>
        <dbReference type="EMBL" id="KAL2803027.1"/>
    </source>
</evidence>
<evidence type="ECO:0000313" key="2">
    <source>
        <dbReference type="Proteomes" id="UP001610334"/>
    </source>
</evidence>
<organism evidence="1 2">
    <name type="scientific">Aspergillus granulosus</name>
    <dbReference type="NCBI Taxonomy" id="176169"/>
    <lineage>
        <taxon>Eukaryota</taxon>
        <taxon>Fungi</taxon>
        <taxon>Dikarya</taxon>
        <taxon>Ascomycota</taxon>
        <taxon>Pezizomycotina</taxon>
        <taxon>Eurotiomycetes</taxon>
        <taxon>Eurotiomycetidae</taxon>
        <taxon>Eurotiales</taxon>
        <taxon>Aspergillaceae</taxon>
        <taxon>Aspergillus</taxon>
        <taxon>Aspergillus subgen. Nidulantes</taxon>
    </lineage>
</organism>
<comment type="caution">
    <text evidence="1">The sequence shown here is derived from an EMBL/GenBank/DDBJ whole genome shotgun (WGS) entry which is preliminary data.</text>
</comment>
<dbReference type="PANTHER" id="PTHR45588">
    <property type="entry name" value="TPR DOMAIN-CONTAINING PROTEIN"/>
    <property type="match status" value="1"/>
</dbReference>
<gene>
    <name evidence="1" type="ORF">BJX63DRAFT_437339</name>
</gene>
<proteinExistence type="predicted"/>
<accession>A0ABR4GVS1</accession>
<dbReference type="EMBL" id="JBFXLT010000154">
    <property type="protein sequence ID" value="KAL2803027.1"/>
    <property type="molecule type" value="Genomic_DNA"/>
</dbReference>
<name>A0ABR4GVS1_9EURO</name>
<dbReference type="PANTHER" id="PTHR45588:SF1">
    <property type="entry name" value="WW DOMAIN-CONTAINING PROTEIN"/>
    <property type="match status" value="1"/>
</dbReference>
<dbReference type="Proteomes" id="UP001610334">
    <property type="component" value="Unassembled WGS sequence"/>
</dbReference>
<reference evidence="1 2" key="1">
    <citation type="submission" date="2024-07" db="EMBL/GenBank/DDBJ databases">
        <title>Section-level genome sequencing and comparative genomics of Aspergillus sections Usti and Cavernicolus.</title>
        <authorList>
            <consortium name="Lawrence Berkeley National Laboratory"/>
            <person name="Nybo J.L."/>
            <person name="Vesth T.C."/>
            <person name="Theobald S."/>
            <person name="Frisvad J.C."/>
            <person name="Larsen T.O."/>
            <person name="Kjaerboelling I."/>
            <person name="Rothschild-Mancinelli K."/>
            <person name="Lyhne E.K."/>
            <person name="Kogle M.E."/>
            <person name="Barry K."/>
            <person name="Clum A."/>
            <person name="Na H."/>
            <person name="Ledsgaard L."/>
            <person name="Lin J."/>
            <person name="Lipzen A."/>
            <person name="Kuo A."/>
            <person name="Riley R."/>
            <person name="Mondo S."/>
            <person name="Labutti K."/>
            <person name="Haridas S."/>
            <person name="Pangalinan J."/>
            <person name="Salamov A.A."/>
            <person name="Simmons B.A."/>
            <person name="Magnuson J.K."/>
            <person name="Chen J."/>
            <person name="Drula E."/>
            <person name="Henrissat B."/>
            <person name="Wiebenga A."/>
            <person name="Lubbers R.J."/>
            <person name="Gomes A.C."/>
            <person name="Makela M.R."/>
            <person name="Stajich J."/>
            <person name="Grigoriev I.V."/>
            <person name="Mortensen U.H."/>
            <person name="De Vries R.P."/>
            <person name="Baker S.E."/>
            <person name="Andersen M.R."/>
        </authorList>
    </citation>
    <scope>NUCLEOTIDE SEQUENCE [LARGE SCALE GENOMIC DNA]</scope>
    <source>
        <strain evidence="1 2">CBS 588.65</strain>
    </source>
</reference>